<accession>A0A0R3N5Z3</accession>
<sequence>MPREAATKDRDIAVLFRQDAEIDGRSALNVGHHPEFEDLQPEALNIGQELGRGSQRVRRDRPVDDA</sequence>
<gene>
    <name evidence="1" type="ORF">CQ14_08055</name>
</gene>
<reference evidence="1 2" key="1">
    <citation type="submission" date="2014-03" db="EMBL/GenBank/DDBJ databases">
        <title>Bradyrhizobium valentinum sp. nov., isolated from effective nodules of Lupinus mariae-josephae, a lupine endemic of basic-lime soils in Eastern Spain.</title>
        <authorList>
            <person name="Duran D."/>
            <person name="Rey L."/>
            <person name="Navarro A."/>
            <person name="Busquets A."/>
            <person name="Imperial J."/>
            <person name="Ruiz-Argueso T."/>
        </authorList>
    </citation>
    <scope>NUCLEOTIDE SEQUENCE [LARGE SCALE GENOMIC DNA]</scope>
    <source>
        <strain evidence="1 2">CCBAU 23086</strain>
    </source>
</reference>
<dbReference type="AlphaFoldDB" id="A0A0R3N5Z3"/>
<comment type="caution">
    <text evidence="1">The sequence shown here is derived from an EMBL/GenBank/DDBJ whole genome shotgun (WGS) entry which is preliminary data.</text>
</comment>
<dbReference type="OrthoDB" id="9962452at2"/>
<organism evidence="1 2">
    <name type="scientific">Bradyrhizobium lablabi</name>
    <dbReference type="NCBI Taxonomy" id="722472"/>
    <lineage>
        <taxon>Bacteria</taxon>
        <taxon>Pseudomonadati</taxon>
        <taxon>Pseudomonadota</taxon>
        <taxon>Alphaproteobacteria</taxon>
        <taxon>Hyphomicrobiales</taxon>
        <taxon>Nitrobacteraceae</taxon>
        <taxon>Bradyrhizobium</taxon>
    </lineage>
</organism>
<proteinExistence type="predicted"/>
<evidence type="ECO:0000313" key="1">
    <source>
        <dbReference type="EMBL" id="KRR27794.1"/>
    </source>
</evidence>
<dbReference type="Proteomes" id="UP000051660">
    <property type="component" value="Unassembled WGS sequence"/>
</dbReference>
<dbReference type="RefSeq" id="WP_057856197.1">
    <property type="nucleotide sequence ID" value="NZ_LLYB01000034.1"/>
</dbReference>
<evidence type="ECO:0000313" key="2">
    <source>
        <dbReference type="Proteomes" id="UP000051660"/>
    </source>
</evidence>
<name>A0A0R3N5Z3_9BRAD</name>
<dbReference type="EMBL" id="LLYB01000034">
    <property type="protein sequence ID" value="KRR27794.1"/>
    <property type="molecule type" value="Genomic_DNA"/>
</dbReference>
<protein>
    <submittedName>
        <fullName evidence="1">Uncharacterized protein</fullName>
    </submittedName>
</protein>